<feature type="transmembrane region" description="Helical" evidence="8">
    <location>
        <begin position="113"/>
        <end position="131"/>
    </location>
</feature>
<keyword evidence="5 8" id="KW-1133">Transmembrane helix</keyword>
<keyword evidence="2 8" id="KW-0813">Transport</keyword>
<dbReference type="EMBL" id="BAABFL010000374">
    <property type="protein sequence ID" value="GAA4650205.1"/>
    <property type="molecule type" value="Genomic_DNA"/>
</dbReference>
<evidence type="ECO:0000313" key="11">
    <source>
        <dbReference type="Proteomes" id="UP001500604"/>
    </source>
</evidence>
<comment type="function">
    <text evidence="8">Part of the MsrPQ system that repairs oxidized periplasmic proteins containing methionine sulfoxide residues (Met-O), using respiratory chain electrons. Thus protects these proteins from oxidative-stress damage caused by reactive species of oxygen and chlorine generated by the host defense mechanisms. MsrPQ is essential for the maintenance of envelope integrity under bleach stress, rescuing a wide series of structurally unrelated periplasmic proteins from methionine oxidation. MsrQ provides electrons for reduction to the reductase catalytic subunit MsrP, using the quinone pool of the respiratory chain.</text>
</comment>
<comment type="cofactor">
    <cofactor evidence="8">
        <name>heme b</name>
        <dbReference type="ChEBI" id="CHEBI:60344"/>
    </cofactor>
    <text evidence="8">Binds 1 heme b (iron(II)-protoporphyrin IX) group per subunit.</text>
</comment>
<feature type="domain" description="Ferric oxidoreductase" evidence="9">
    <location>
        <begin position="46"/>
        <end position="159"/>
    </location>
</feature>
<proteinExistence type="inferred from homology"/>
<evidence type="ECO:0000256" key="1">
    <source>
        <dbReference type="ARBA" id="ARBA00004141"/>
    </source>
</evidence>
<feature type="transmembrane region" description="Helical" evidence="8">
    <location>
        <begin position="174"/>
        <end position="190"/>
    </location>
</feature>
<dbReference type="Proteomes" id="UP001500604">
    <property type="component" value="Unassembled WGS sequence"/>
</dbReference>
<keyword evidence="8" id="KW-1003">Cell membrane</keyword>
<comment type="similarity">
    <text evidence="8">Belongs to the MsrQ family.</text>
</comment>
<keyword evidence="8" id="KW-0249">Electron transport</keyword>
<dbReference type="InterPro" id="IPR013130">
    <property type="entry name" value="Fe3_Rdtase_TM_dom"/>
</dbReference>
<accession>A0ABP8V294</accession>
<keyword evidence="8" id="KW-0479">Metal-binding</keyword>
<evidence type="ECO:0000256" key="4">
    <source>
        <dbReference type="ARBA" id="ARBA00022692"/>
    </source>
</evidence>
<feature type="transmembrane region" description="Helical" evidence="8">
    <location>
        <begin position="42"/>
        <end position="60"/>
    </location>
</feature>
<dbReference type="PANTHER" id="PTHR36964">
    <property type="entry name" value="PROTEIN-METHIONINE-SULFOXIDE REDUCTASE HEME-BINDING SUBUNIT MSRQ"/>
    <property type="match status" value="1"/>
</dbReference>
<dbReference type="HAMAP" id="MF_01207">
    <property type="entry name" value="MsrQ"/>
    <property type="match status" value="1"/>
</dbReference>
<gene>
    <name evidence="8 10" type="primary">msrQ</name>
    <name evidence="10" type="ORF">GCM10023116_24880</name>
</gene>
<feature type="transmembrane region" description="Helical" evidence="8">
    <location>
        <begin position="81"/>
        <end position="101"/>
    </location>
</feature>
<evidence type="ECO:0000256" key="6">
    <source>
        <dbReference type="ARBA" id="ARBA00023004"/>
    </source>
</evidence>
<dbReference type="RefSeq" id="WP_345196315.1">
    <property type="nucleotide sequence ID" value="NZ_BAABFL010000374.1"/>
</dbReference>
<evidence type="ECO:0000259" key="9">
    <source>
        <dbReference type="Pfam" id="PF01794"/>
    </source>
</evidence>
<comment type="caution">
    <text evidence="10">The sequence shown here is derived from an EMBL/GenBank/DDBJ whole genome shotgun (WGS) entry which is preliminary data.</text>
</comment>
<feature type="transmembrane region" description="Helical" evidence="8">
    <location>
        <begin position="151"/>
        <end position="168"/>
    </location>
</feature>
<keyword evidence="4 8" id="KW-0812">Transmembrane</keyword>
<evidence type="ECO:0000313" key="10">
    <source>
        <dbReference type="EMBL" id="GAA4650205.1"/>
    </source>
</evidence>
<evidence type="ECO:0000256" key="8">
    <source>
        <dbReference type="HAMAP-Rule" id="MF_01207"/>
    </source>
</evidence>
<evidence type="ECO:0000256" key="2">
    <source>
        <dbReference type="ARBA" id="ARBA00022448"/>
    </source>
</evidence>
<keyword evidence="8" id="KW-0285">Flavoprotein</keyword>
<comment type="subcellular location">
    <subcellularLocation>
        <location evidence="8">Cell membrane</location>
        <topology evidence="8">Multi-pass membrane protein</topology>
    </subcellularLocation>
    <subcellularLocation>
        <location evidence="1">Membrane</location>
        <topology evidence="1">Multi-pass membrane protein</topology>
    </subcellularLocation>
</comment>
<dbReference type="PANTHER" id="PTHR36964:SF1">
    <property type="entry name" value="PROTEIN-METHIONINE-SULFOXIDE REDUCTASE HEME-BINDING SUBUNIT MSRQ"/>
    <property type="match status" value="1"/>
</dbReference>
<organism evidence="10 11">
    <name type="scientific">Kistimonas scapharcae</name>
    <dbReference type="NCBI Taxonomy" id="1036133"/>
    <lineage>
        <taxon>Bacteria</taxon>
        <taxon>Pseudomonadati</taxon>
        <taxon>Pseudomonadota</taxon>
        <taxon>Gammaproteobacteria</taxon>
        <taxon>Oceanospirillales</taxon>
        <taxon>Endozoicomonadaceae</taxon>
        <taxon>Kistimonas</taxon>
    </lineage>
</organism>
<name>A0ABP8V294_9GAMM</name>
<protein>
    <recommendedName>
        <fullName evidence="8">Protein-methionine-sulfoxide reductase heme-binding subunit MsrQ</fullName>
    </recommendedName>
    <alternativeName>
        <fullName evidence="8">Flavocytochrome MsrQ</fullName>
    </alternativeName>
</protein>
<dbReference type="Pfam" id="PF01794">
    <property type="entry name" value="Ferric_reduct"/>
    <property type="match status" value="1"/>
</dbReference>
<dbReference type="InterPro" id="IPR022837">
    <property type="entry name" value="MsrQ-like"/>
</dbReference>
<comment type="cofactor">
    <cofactor evidence="8">
        <name>FMN</name>
        <dbReference type="ChEBI" id="CHEBI:58210"/>
    </cofactor>
    <text evidence="8">Binds 1 FMN per subunit.</text>
</comment>
<reference evidence="11" key="1">
    <citation type="journal article" date="2019" name="Int. J. Syst. Evol. Microbiol.">
        <title>The Global Catalogue of Microorganisms (GCM) 10K type strain sequencing project: providing services to taxonomists for standard genome sequencing and annotation.</title>
        <authorList>
            <consortium name="The Broad Institute Genomics Platform"/>
            <consortium name="The Broad Institute Genome Sequencing Center for Infectious Disease"/>
            <person name="Wu L."/>
            <person name="Ma J."/>
        </authorList>
    </citation>
    <scope>NUCLEOTIDE SEQUENCE [LARGE SCALE GENOMIC DNA]</scope>
    <source>
        <strain evidence="11">JCM 17805</strain>
    </source>
</reference>
<feature type="transmembrane region" description="Helical" evidence="8">
    <location>
        <begin position="12"/>
        <end position="30"/>
    </location>
</feature>
<evidence type="ECO:0000256" key="5">
    <source>
        <dbReference type="ARBA" id="ARBA00022989"/>
    </source>
</evidence>
<keyword evidence="11" id="KW-1185">Reference proteome</keyword>
<comment type="subunit">
    <text evidence="8">Heterodimer of a catalytic subunit (MsrP) and a heme-binding subunit (MsrQ).</text>
</comment>
<keyword evidence="3 8" id="KW-0349">Heme</keyword>
<sequence length="210" mass="23883">MTVRSLVTVSKIPVFLLCLWPLGWVITAAYQNTLGPDPAKAIVLFLGVWALRFLCITLAVTPLKRLLQFSQFLRFRRMLGLYALFYAVLHVAAYFFFLLNLDVTELYQDLFKRPYILVGAIALLLLIALGVTSPRAVMKRMGKNWQKLHRMIYVSVLLVLLHYLWLSKSGYGEPLLYVVIVVALLGYRLVPHVKPLVRAFASSRAVDKDG</sequence>
<keyword evidence="6 8" id="KW-0408">Iron</keyword>
<keyword evidence="8" id="KW-0288">FMN</keyword>
<evidence type="ECO:0000256" key="7">
    <source>
        <dbReference type="ARBA" id="ARBA00023136"/>
    </source>
</evidence>
<keyword evidence="7 8" id="KW-0472">Membrane</keyword>
<evidence type="ECO:0000256" key="3">
    <source>
        <dbReference type="ARBA" id="ARBA00022617"/>
    </source>
</evidence>